<feature type="binding site" evidence="1">
    <location>
        <position position="136"/>
    </location>
    <ligand>
        <name>Zn(2+)</name>
        <dbReference type="ChEBI" id="CHEBI:29105"/>
    </ligand>
</feature>
<evidence type="ECO:0000256" key="1">
    <source>
        <dbReference type="PIRSR" id="PIRSR605019-1"/>
    </source>
</evidence>
<comment type="caution">
    <text evidence="3">The sequence shown here is derived from an EMBL/GenBank/DDBJ whole genome shotgun (WGS) entry which is preliminary data.</text>
</comment>
<evidence type="ECO:0008006" key="5">
    <source>
        <dbReference type="Google" id="ProtNLM"/>
    </source>
</evidence>
<evidence type="ECO:0000256" key="2">
    <source>
        <dbReference type="SAM" id="MobiDB-lite"/>
    </source>
</evidence>
<keyword evidence="1" id="KW-0862">Zinc</keyword>
<feature type="binding site" evidence="1">
    <location>
        <position position="294"/>
    </location>
    <ligand>
        <name>Zn(2+)</name>
        <dbReference type="ChEBI" id="CHEBI:29105"/>
    </ligand>
</feature>
<dbReference type="InterPro" id="IPR011257">
    <property type="entry name" value="DNA_glycosylase"/>
</dbReference>
<feature type="region of interest" description="Disordered" evidence="2">
    <location>
        <begin position="1"/>
        <end position="30"/>
    </location>
</feature>
<dbReference type="PANTHER" id="PTHR31116:SF29">
    <property type="entry name" value="DNA GLYCOSYLASE SUPERFAMILY PROTEIN"/>
    <property type="match status" value="1"/>
</dbReference>
<dbReference type="GO" id="GO:0046872">
    <property type="term" value="F:metal ion binding"/>
    <property type="evidence" value="ECO:0007669"/>
    <property type="project" value="UniProtKB-KW"/>
</dbReference>
<evidence type="ECO:0000313" key="3">
    <source>
        <dbReference type="EMBL" id="KAK9105160.1"/>
    </source>
</evidence>
<accession>A0AAP0F4I2</accession>
<dbReference type="InterPro" id="IPR005019">
    <property type="entry name" value="Adenine_glyco"/>
</dbReference>
<dbReference type="PANTHER" id="PTHR31116">
    <property type="entry name" value="OS04G0501200 PROTEIN"/>
    <property type="match status" value="1"/>
</dbReference>
<dbReference type="EMBL" id="JBBNAG010000009">
    <property type="protein sequence ID" value="KAK9105160.1"/>
    <property type="molecule type" value="Genomic_DNA"/>
</dbReference>
<keyword evidence="1" id="KW-0479">Metal-binding</keyword>
<sequence>MSKPNVRKPKPGLVKSPSARDYQREKTGQSFISKHLKKIYPLGINRTSSSQSLSSLSSNDPAQNFSLTRMEKKNTSTTKSATTTVPMPCRLKPQERREKLNVGEQGIGDNNSERGDGLKRCHWITKTSDEVYVAFHDMQWGVPVFDDNQLFELLVLSGMLIYHLWTEILKRREQYREAFLKFDPSGVAKMNEKDIKDIIGNKSLALAENQVRSIVDNAKCTLQIVKEFGSFGRYIWGYMNYKPVINRYRYPKSVPLRSPKAEAISKDLLRRGFRFVGPVIVLSFMQAAGMTMDHLVDCFRFSECASLSDFD</sequence>
<dbReference type="SUPFAM" id="SSF48150">
    <property type="entry name" value="DNA-glycosylase"/>
    <property type="match status" value="1"/>
</dbReference>
<feature type="compositionally biased region" description="Low complexity" evidence="2">
    <location>
        <begin position="48"/>
        <end position="58"/>
    </location>
</feature>
<dbReference type="Gene3D" id="1.10.340.30">
    <property type="entry name" value="Hypothetical protein, domain 2"/>
    <property type="match status" value="1"/>
</dbReference>
<feature type="compositionally biased region" description="Low complexity" evidence="2">
    <location>
        <begin position="75"/>
        <end position="84"/>
    </location>
</feature>
<gene>
    <name evidence="3" type="ORF">Scep_022004</name>
</gene>
<evidence type="ECO:0000313" key="4">
    <source>
        <dbReference type="Proteomes" id="UP001419268"/>
    </source>
</evidence>
<keyword evidence="4" id="KW-1185">Reference proteome</keyword>
<feature type="compositionally biased region" description="Basic residues" evidence="2">
    <location>
        <begin position="1"/>
        <end position="10"/>
    </location>
</feature>
<feature type="region of interest" description="Disordered" evidence="2">
    <location>
        <begin position="48"/>
        <end position="85"/>
    </location>
</feature>
<feature type="binding site" evidence="1">
    <location>
        <position position="298"/>
    </location>
    <ligand>
        <name>Zn(2+)</name>
        <dbReference type="ChEBI" id="CHEBI:29105"/>
    </ligand>
</feature>
<reference evidence="3 4" key="1">
    <citation type="submission" date="2024-01" db="EMBL/GenBank/DDBJ databases">
        <title>Genome assemblies of Stephania.</title>
        <authorList>
            <person name="Yang L."/>
        </authorList>
    </citation>
    <scope>NUCLEOTIDE SEQUENCE [LARGE SCALE GENOMIC DNA]</scope>
    <source>
        <strain evidence="3">JXDWG</strain>
        <tissue evidence="3">Leaf</tissue>
    </source>
</reference>
<dbReference type="GO" id="GO:0008725">
    <property type="term" value="F:DNA-3-methyladenine glycosylase activity"/>
    <property type="evidence" value="ECO:0007669"/>
    <property type="project" value="InterPro"/>
</dbReference>
<organism evidence="3 4">
    <name type="scientific">Stephania cephalantha</name>
    <dbReference type="NCBI Taxonomy" id="152367"/>
    <lineage>
        <taxon>Eukaryota</taxon>
        <taxon>Viridiplantae</taxon>
        <taxon>Streptophyta</taxon>
        <taxon>Embryophyta</taxon>
        <taxon>Tracheophyta</taxon>
        <taxon>Spermatophyta</taxon>
        <taxon>Magnoliopsida</taxon>
        <taxon>Ranunculales</taxon>
        <taxon>Menispermaceae</taxon>
        <taxon>Menispermoideae</taxon>
        <taxon>Cissampelideae</taxon>
        <taxon>Stephania</taxon>
    </lineage>
</organism>
<feature type="binding site" evidence="1">
    <location>
        <position position="121"/>
    </location>
    <ligand>
        <name>Zn(2+)</name>
        <dbReference type="ChEBI" id="CHEBI:29105"/>
    </ligand>
</feature>
<dbReference type="GO" id="GO:0006284">
    <property type="term" value="P:base-excision repair"/>
    <property type="evidence" value="ECO:0007669"/>
    <property type="project" value="InterPro"/>
</dbReference>
<dbReference type="Pfam" id="PF03352">
    <property type="entry name" value="Adenine_glyco"/>
    <property type="match status" value="1"/>
</dbReference>
<dbReference type="AlphaFoldDB" id="A0AAP0F4I2"/>
<proteinExistence type="predicted"/>
<protein>
    <recommendedName>
        <fullName evidence="5">DNA-3-methyladenine glycosylase I</fullName>
    </recommendedName>
</protein>
<dbReference type="Proteomes" id="UP001419268">
    <property type="component" value="Unassembled WGS sequence"/>
</dbReference>
<name>A0AAP0F4I2_9MAGN</name>